<evidence type="ECO:0000256" key="5">
    <source>
        <dbReference type="PROSITE-ProRule" id="PRU00108"/>
    </source>
</evidence>
<feature type="region of interest" description="Disordered" evidence="7">
    <location>
        <begin position="136"/>
        <end position="177"/>
    </location>
</feature>
<dbReference type="GO" id="GO:0000981">
    <property type="term" value="F:DNA-binding transcription factor activity, RNA polymerase II-specific"/>
    <property type="evidence" value="ECO:0007669"/>
    <property type="project" value="TreeGrafter"/>
</dbReference>
<reference evidence="9" key="1">
    <citation type="submission" date="2012-09" db="EMBL/GenBank/DDBJ databases">
        <authorList>
            <person name="Martin A.A."/>
        </authorList>
    </citation>
    <scope>NUCLEOTIDE SEQUENCE</scope>
</reference>
<evidence type="ECO:0000313" key="9">
    <source>
        <dbReference type="Proteomes" id="UP000035642"/>
    </source>
</evidence>
<accession>A0A158PCN0</accession>
<name>A0A158PCN0_ANGCA</name>
<dbReference type="Gene3D" id="1.10.10.60">
    <property type="entry name" value="Homeodomain-like"/>
    <property type="match status" value="1"/>
</dbReference>
<dbReference type="InterPro" id="IPR050453">
    <property type="entry name" value="LIM_Homeobox_TF"/>
</dbReference>
<feature type="compositionally biased region" description="Polar residues" evidence="7">
    <location>
        <begin position="96"/>
        <end position="115"/>
    </location>
</feature>
<dbReference type="WBParaSite" id="ACAC_0001279501-mRNA-1">
    <property type="protein sequence ID" value="ACAC_0001279501-mRNA-1"/>
    <property type="gene ID" value="ACAC_0001279501"/>
</dbReference>
<comment type="subcellular location">
    <subcellularLocation>
        <location evidence="1 5 6">Nucleus</location>
    </subcellularLocation>
</comment>
<keyword evidence="9" id="KW-1185">Reference proteome</keyword>
<evidence type="ECO:0000256" key="4">
    <source>
        <dbReference type="ARBA" id="ARBA00023242"/>
    </source>
</evidence>
<feature type="domain" description="Homeobox" evidence="8">
    <location>
        <begin position="43"/>
        <end position="85"/>
    </location>
</feature>
<dbReference type="SMART" id="SM00389">
    <property type="entry name" value="HOX"/>
    <property type="match status" value="1"/>
</dbReference>
<reference evidence="10" key="2">
    <citation type="submission" date="2016-04" db="UniProtKB">
        <authorList>
            <consortium name="WormBaseParasite"/>
        </authorList>
    </citation>
    <scope>IDENTIFICATION</scope>
</reference>
<dbReference type="GO" id="GO:0000977">
    <property type="term" value="F:RNA polymerase II transcription regulatory region sequence-specific DNA binding"/>
    <property type="evidence" value="ECO:0007669"/>
    <property type="project" value="TreeGrafter"/>
</dbReference>
<dbReference type="PANTHER" id="PTHR24208">
    <property type="entry name" value="LIM/HOMEOBOX PROTEIN LHX"/>
    <property type="match status" value="1"/>
</dbReference>
<dbReference type="CDD" id="cd00086">
    <property type="entry name" value="homeodomain"/>
    <property type="match status" value="1"/>
</dbReference>
<feature type="region of interest" description="Disordered" evidence="7">
    <location>
        <begin position="78"/>
        <end position="121"/>
    </location>
</feature>
<dbReference type="SUPFAM" id="SSF46689">
    <property type="entry name" value="Homeodomain-like"/>
    <property type="match status" value="1"/>
</dbReference>
<protein>
    <submittedName>
        <fullName evidence="10">Homeobox domain-containing protein</fullName>
    </submittedName>
</protein>
<feature type="compositionally biased region" description="Acidic residues" evidence="7">
    <location>
        <begin position="145"/>
        <end position="167"/>
    </location>
</feature>
<organism evidence="9 10">
    <name type="scientific">Angiostrongylus cantonensis</name>
    <name type="common">Rat lungworm</name>
    <dbReference type="NCBI Taxonomy" id="6313"/>
    <lineage>
        <taxon>Eukaryota</taxon>
        <taxon>Metazoa</taxon>
        <taxon>Ecdysozoa</taxon>
        <taxon>Nematoda</taxon>
        <taxon>Chromadorea</taxon>
        <taxon>Rhabditida</taxon>
        <taxon>Rhabditina</taxon>
        <taxon>Rhabditomorpha</taxon>
        <taxon>Strongyloidea</taxon>
        <taxon>Metastrongylidae</taxon>
        <taxon>Angiostrongylus</taxon>
    </lineage>
</organism>
<dbReference type="AlphaFoldDB" id="A0A158PCN0"/>
<dbReference type="GO" id="GO:0030182">
    <property type="term" value="P:neuron differentiation"/>
    <property type="evidence" value="ECO:0007669"/>
    <property type="project" value="TreeGrafter"/>
</dbReference>
<dbReference type="InterPro" id="IPR009057">
    <property type="entry name" value="Homeodomain-like_sf"/>
</dbReference>
<dbReference type="PANTHER" id="PTHR24208:SF127">
    <property type="entry name" value="LIM_HOMEOBOX PROTEIN AWH"/>
    <property type="match status" value="1"/>
</dbReference>
<proteinExistence type="predicted"/>
<evidence type="ECO:0000256" key="1">
    <source>
        <dbReference type="ARBA" id="ARBA00004123"/>
    </source>
</evidence>
<evidence type="ECO:0000256" key="2">
    <source>
        <dbReference type="ARBA" id="ARBA00023125"/>
    </source>
</evidence>
<evidence type="ECO:0000259" key="8">
    <source>
        <dbReference type="PROSITE" id="PS50071"/>
    </source>
</evidence>
<evidence type="ECO:0000256" key="7">
    <source>
        <dbReference type="SAM" id="MobiDB-lite"/>
    </source>
</evidence>
<keyword evidence="3 5" id="KW-0371">Homeobox</keyword>
<keyword evidence="4 5" id="KW-0539">Nucleus</keyword>
<dbReference type="PROSITE" id="PS50071">
    <property type="entry name" value="HOMEOBOX_2"/>
    <property type="match status" value="1"/>
</dbReference>
<dbReference type="Pfam" id="PF00046">
    <property type="entry name" value="Homeodomain"/>
    <property type="match status" value="1"/>
</dbReference>
<evidence type="ECO:0000313" key="10">
    <source>
        <dbReference type="WBParaSite" id="ACAC_0001279501-mRNA-1"/>
    </source>
</evidence>
<evidence type="ECO:0000256" key="6">
    <source>
        <dbReference type="RuleBase" id="RU000682"/>
    </source>
</evidence>
<evidence type="ECO:0000256" key="3">
    <source>
        <dbReference type="ARBA" id="ARBA00023155"/>
    </source>
</evidence>
<dbReference type="GO" id="GO:0005634">
    <property type="term" value="C:nucleus"/>
    <property type="evidence" value="ECO:0007669"/>
    <property type="project" value="UniProtKB-SubCell"/>
</dbReference>
<dbReference type="InterPro" id="IPR001356">
    <property type="entry name" value="HD"/>
</dbReference>
<keyword evidence="2 5" id="KW-0238">DNA-binding</keyword>
<dbReference type="STRING" id="6313.A0A158PCN0"/>
<sequence>MRKRAEIVISIFSDVVYNSDLAKDGREAKMISICDDFKVSFYEAHFQVDSNPDGADLERIANITGLSKRVTQVWFQNSRARQKKYQGSRKGGDGTLDSTRSSEGPGSPSQKSEASSDGMFPSSVTTRFLKVMTVACNNGVNGNGGDDDDDDDNGDDGDDNNDDDGGDEERRRRYRRR</sequence>
<dbReference type="Proteomes" id="UP000035642">
    <property type="component" value="Unassembled WGS sequence"/>
</dbReference>
<feature type="DNA-binding region" description="Homeobox" evidence="5">
    <location>
        <begin position="45"/>
        <end position="86"/>
    </location>
</feature>